<keyword evidence="2" id="KW-1185">Reference proteome</keyword>
<dbReference type="Proteomes" id="UP001217089">
    <property type="component" value="Unassembled WGS sequence"/>
</dbReference>
<dbReference type="EMBL" id="JARBDR010000328">
    <property type="protein sequence ID" value="KAJ8316108.1"/>
    <property type="molecule type" value="Genomic_DNA"/>
</dbReference>
<dbReference type="Pfam" id="PF09612">
    <property type="entry name" value="HtrL_YibB"/>
    <property type="match status" value="1"/>
</dbReference>
<evidence type="ECO:0000313" key="2">
    <source>
        <dbReference type="Proteomes" id="UP001217089"/>
    </source>
</evidence>
<gene>
    <name evidence="1" type="ORF">KUTeg_006122</name>
</gene>
<comment type="caution">
    <text evidence="1">The sequence shown here is derived from an EMBL/GenBank/DDBJ whole genome shotgun (WGS) entry which is preliminary data.</text>
</comment>
<organism evidence="1 2">
    <name type="scientific">Tegillarca granosa</name>
    <name type="common">Malaysian cockle</name>
    <name type="synonym">Anadara granosa</name>
    <dbReference type="NCBI Taxonomy" id="220873"/>
    <lineage>
        <taxon>Eukaryota</taxon>
        <taxon>Metazoa</taxon>
        <taxon>Spiralia</taxon>
        <taxon>Lophotrochozoa</taxon>
        <taxon>Mollusca</taxon>
        <taxon>Bivalvia</taxon>
        <taxon>Autobranchia</taxon>
        <taxon>Pteriomorphia</taxon>
        <taxon>Arcoida</taxon>
        <taxon>Arcoidea</taxon>
        <taxon>Arcidae</taxon>
        <taxon>Tegillarca</taxon>
    </lineage>
</organism>
<accession>A0ABQ9FK70</accession>
<name>A0ABQ9FK70_TEGGR</name>
<evidence type="ECO:0000313" key="1">
    <source>
        <dbReference type="EMBL" id="KAJ8316108.1"/>
    </source>
</evidence>
<protein>
    <submittedName>
        <fullName evidence="1">Uncharacterized protein</fullName>
    </submittedName>
</protein>
<proteinExistence type="predicted"/>
<dbReference type="InterPro" id="IPR011735">
    <property type="entry name" value="WlaTC/HtrL_glycosyltransf"/>
</dbReference>
<sequence>MVGYNKSLTVVTAYITVEKYEKVFKGFYRSIKNYVQWAEPYRLLLNPVLVYTDSDVFENHMLKLRNKTEMLTKIIRIDKEVLWPFLLKSSVEALFKIPQYPKYYPGTTYPDYTCATNSKLSILVDGLTRFKTSYYCWLDAGYLKYLRGRNKTFTLDVPKNFNQSKIGATQALNVSLNVTPKEIFYKQLNWIAGGLFLGVPETILKFEKQYRNAVLRFLRRNLMAPEQQIIYAMYSNEERRKHPVDVELQKYIPGSMPVPHKSPWHFLGYAMYNER</sequence>
<reference evidence="1 2" key="1">
    <citation type="submission" date="2022-12" db="EMBL/GenBank/DDBJ databases">
        <title>Chromosome-level genome of Tegillarca granosa.</title>
        <authorList>
            <person name="Kim J."/>
        </authorList>
    </citation>
    <scope>NUCLEOTIDE SEQUENCE [LARGE SCALE GENOMIC DNA]</scope>
    <source>
        <strain evidence="1">Teg-2019</strain>
        <tissue evidence="1">Adductor muscle</tissue>
    </source>
</reference>